<dbReference type="InterPro" id="IPR002347">
    <property type="entry name" value="SDR_fam"/>
</dbReference>
<evidence type="ECO:0000313" key="3">
    <source>
        <dbReference type="EMBL" id="MDQ7903708.1"/>
    </source>
</evidence>
<keyword evidence="2" id="KW-0560">Oxidoreductase</keyword>
<dbReference type="PANTHER" id="PTHR24321:SF14">
    <property type="entry name" value="SHORT-CHAIN TYPE DEHYDROGENASE_REDUCTASE BLR2146-RELATED"/>
    <property type="match status" value="1"/>
</dbReference>
<dbReference type="InterPro" id="IPR020904">
    <property type="entry name" value="Sc_DH/Rdtase_CS"/>
</dbReference>
<protein>
    <submittedName>
        <fullName evidence="3">SDR family oxidoreductase</fullName>
    </submittedName>
</protein>
<accession>A0ABU0Z9I5</accession>
<dbReference type="InterPro" id="IPR036291">
    <property type="entry name" value="NAD(P)-bd_dom_sf"/>
</dbReference>
<dbReference type="PANTHER" id="PTHR24321">
    <property type="entry name" value="DEHYDROGENASES, SHORT CHAIN"/>
    <property type="match status" value="1"/>
</dbReference>
<comment type="caution">
    <text evidence="3">The sequence shown here is derived from an EMBL/GenBank/DDBJ whole genome shotgun (WGS) entry which is preliminary data.</text>
</comment>
<proteinExistence type="inferred from homology"/>
<dbReference type="PRINTS" id="PR00080">
    <property type="entry name" value="SDRFAMILY"/>
</dbReference>
<dbReference type="Proteomes" id="UP001230908">
    <property type="component" value="Unassembled WGS sequence"/>
</dbReference>
<dbReference type="PRINTS" id="PR00081">
    <property type="entry name" value="GDHRDH"/>
</dbReference>
<evidence type="ECO:0000313" key="4">
    <source>
        <dbReference type="Proteomes" id="UP001230908"/>
    </source>
</evidence>
<comment type="similarity">
    <text evidence="1">Belongs to the short-chain dehydrogenases/reductases (SDR) family.</text>
</comment>
<dbReference type="PROSITE" id="PS00061">
    <property type="entry name" value="ADH_SHORT"/>
    <property type="match status" value="1"/>
</dbReference>
<dbReference type="Pfam" id="PF13561">
    <property type="entry name" value="adh_short_C2"/>
    <property type="match status" value="1"/>
</dbReference>
<keyword evidence="4" id="KW-1185">Reference proteome</keyword>
<evidence type="ECO:0000256" key="1">
    <source>
        <dbReference type="ARBA" id="ARBA00006484"/>
    </source>
</evidence>
<dbReference type="EMBL" id="JAVHUY010000003">
    <property type="protein sequence ID" value="MDQ7903708.1"/>
    <property type="molecule type" value="Genomic_DNA"/>
</dbReference>
<sequence>MMGDFDGKVAVVTGGASGAGEATAKIMAGRGAAVVIADVAQDRAAGVVKEITAGGGRAVAVRTDVSDPADAAAMVERAVADFGRLDVLVNCAAALGPDVLGRDTTVVDVDLGVWERSLAVDLFGVMLGCRFAIPHLVAGGGGAIVNVSSVAALRGRWVGPAYAAAKAGVIGLTRNVATTYGQRRVRCNAVAPGLIMSPAATAMLSEADRRIQESHLLLPSRSTPEEVAETVVFLASDAARYVTGQVLVADGGLTSHSPSYADWRRQVAEAEAS</sequence>
<name>A0ABU0Z9I5_9ACTN</name>
<evidence type="ECO:0000256" key="2">
    <source>
        <dbReference type="ARBA" id="ARBA00023002"/>
    </source>
</evidence>
<reference evidence="3 4" key="1">
    <citation type="submission" date="2023-08" db="EMBL/GenBank/DDBJ databases">
        <title>Phytohabitans sansha sp. nov., isolated from marine sediment.</title>
        <authorList>
            <person name="Zhao Y."/>
            <person name="Yi K."/>
        </authorList>
    </citation>
    <scope>NUCLEOTIDE SEQUENCE [LARGE SCALE GENOMIC DNA]</scope>
    <source>
        <strain evidence="3 4">ZYX-F-186</strain>
    </source>
</reference>
<organism evidence="3 4">
    <name type="scientific">Phytohabitans maris</name>
    <dbReference type="NCBI Taxonomy" id="3071409"/>
    <lineage>
        <taxon>Bacteria</taxon>
        <taxon>Bacillati</taxon>
        <taxon>Actinomycetota</taxon>
        <taxon>Actinomycetes</taxon>
        <taxon>Micromonosporales</taxon>
        <taxon>Micromonosporaceae</taxon>
    </lineage>
</organism>
<gene>
    <name evidence="3" type="ORF">RB614_04155</name>
</gene>
<dbReference type="Gene3D" id="3.40.50.720">
    <property type="entry name" value="NAD(P)-binding Rossmann-like Domain"/>
    <property type="match status" value="1"/>
</dbReference>
<dbReference type="SUPFAM" id="SSF51735">
    <property type="entry name" value="NAD(P)-binding Rossmann-fold domains"/>
    <property type="match status" value="1"/>
</dbReference>
<dbReference type="CDD" id="cd05233">
    <property type="entry name" value="SDR_c"/>
    <property type="match status" value="1"/>
</dbReference>